<gene>
    <name evidence="1" type="ORF">QE364_003654</name>
</gene>
<organism evidence="1 2">
    <name type="scientific">Nocardioides zeae</name>
    <dbReference type="NCBI Taxonomy" id="1457234"/>
    <lineage>
        <taxon>Bacteria</taxon>
        <taxon>Bacillati</taxon>
        <taxon>Actinomycetota</taxon>
        <taxon>Actinomycetes</taxon>
        <taxon>Propionibacteriales</taxon>
        <taxon>Nocardioidaceae</taxon>
        <taxon>Nocardioides</taxon>
    </lineage>
</organism>
<comment type="caution">
    <text evidence="1">The sequence shown here is derived from an EMBL/GenBank/DDBJ whole genome shotgun (WGS) entry which is preliminary data.</text>
</comment>
<evidence type="ECO:0000313" key="2">
    <source>
        <dbReference type="Proteomes" id="UP001261666"/>
    </source>
</evidence>
<accession>A0ACC6IMN0</accession>
<dbReference type="EMBL" id="JAVIZJ010000014">
    <property type="protein sequence ID" value="MDR6211923.1"/>
    <property type="molecule type" value="Genomic_DNA"/>
</dbReference>
<keyword evidence="2" id="KW-1185">Reference proteome</keyword>
<reference evidence="1" key="1">
    <citation type="submission" date="2023-08" db="EMBL/GenBank/DDBJ databases">
        <title>Functional and genomic diversity of the sorghum phyllosphere microbiome.</title>
        <authorList>
            <person name="Shade A."/>
        </authorList>
    </citation>
    <scope>NUCLEOTIDE SEQUENCE</scope>
    <source>
        <strain evidence="1">SORGH_AS_0885</strain>
    </source>
</reference>
<dbReference type="Proteomes" id="UP001261666">
    <property type="component" value="Unassembled WGS sequence"/>
</dbReference>
<name>A0ACC6IMN0_9ACTN</name>
<protein>
    <submittedName>
        <fullName evidence="1">APA family basic amino acid/polyamine antiporter</fullName>
    </submittedName>
</protein>
<sequence>MTTLMQRRLGLGDATVVGVAAMVGAGAFTVLAPAAAAAGSGGGLLVALAVVAVVAWCNASSSARLAAVHPAAGGTYVYGRRELGAWWGYAAGWCFVIGKTASCAAMATAFAVYAVPADAPEPVRRGVAAVVVLGLTLVTVRGITRTARAARVILAVALAGLLVAVGVGLASSGGGGLSAQLATGDADALGIAQAAGLLFFAFAGYARVATLGEEVRDPARTIPRAITIAFVVVLGLYVLLAVALLHGLGAERLAGSTAPLRELVDLRGPAWAVPLVVVGAGAAALGALLALLGGIGRTTLAMARDGELPRPLAALHPTYDVPHRAQLLVGAVVTVLVLSVDLRTAVGFSSFGVLLYYLVANVAAVALARRTAGRAGGRGAVVGVVGAVGCVVLAVLLPVASVVAGAGVVALGLAVRAVRLRGAGPA</sequence>
<evidence type="ECO:0000313" key="1">
    <source>
        <dbReference type="EMBL" id="MDR6211923.1"/>
    </source>
</evidence>
<proteinExistence type="predicted"/>